<dbReference type="EMBL" id="QKYT01000072">
    <property type="protein sequence ID" value="RIA94849.1"/>
    <property type="molecule type" value="Genomic_DNA"/>
</dbReference>
<gene>
    <name evidence="2" type="ORF">C1645_817435</name>
</gene>
<name>A0A397TBX9_9GLOM</name>
<protein>
    <submittedName>
        <fullName evidence="2">Uncharacterized protein</fullName>
    </submittedName>
</protein>
<sequence length="528" mass="60816">MLSELDSLRQRIIELEAENAKVKAKYIKVMDENAEVKVENAKLRCALEEHEARFTRLEQRDKEKTNLIAKMDDDIKEIKQSRPMPALTFNSNVCKPIRTETKSLEDKETDDFLDEVHKKRISDEIRQRNKEKKIQRESTVPSDLSCVTETSLRNHDENESNTKIVNIVHDQEKILLEDSVQKMPERLNEDISQRESDSGLVIEIVRDLLQGFLVNDFQREFINTEFIDREHSNSSPITEELARLFHQITSKARKINKLFGYDYDPITLKKIKDQVNLVTVTNKTVNNVHDQSHVTLEMITSDTTAPITLLSMGRITSEKIVNAFQTILAEVPVFSQPNASPEMISSDMFQASVSSTSQFKPAYDHSYFRNKILDQYPNLYKECHDDEEIEDWHAKLTGLPSILTDKIRFKLYKRYKKETGNEPWQLLEAVISILEKPCFSASGQASDFKPITFEVRPDPELIIKSVRGVHHALFVMENMGIMDYMAHGTAKMGISSLMILNYRSCYPKISWNIVLPATLQAINSSLQL</sequence>
<keyword evidence="1" id="KW-0175">Coiled coil</keyword>
<proteinExistence type="predicted"/>
<dbReference type="OrthoDB" id="2422311at2759"/>
<comment type="caution">
    <text evidence="2">The sequence shown here is derived from an EMBL/GenBank/DDBJ whole genome shotgun (WGS) entry which is preliminary data.</text>
</comment>
<feature type="coiled-coil region" evidence="1">
    <location>
        <begin position="5"/>
        <end position="67"/>
    </location>
</feature>
<accession>A0A397TBX9</accession>
<evidence type="ECO:0000256" key="1">
    <source>
        <dbReference type="SAM" id="Coils"/>
    </source>
</evidence>
<dbReference type="Proteomes" id="UP000265703">
    <property type="component" value="Unassembled WGS sequence"/>
</dbReference>
<organism evidence="2 3">
    <name type="scientific">Glomus cerebriforme</name>
    <dbReference type="NCBI Taxonomy" id="658196"/>
    <lineage>
        <taxon>Eukaryota</taxon>
        <taxon>Fungi</taxon>
        <taxon>Fungi incertae sedis</taxon>
        <taxon>Mucoromycota</taxon>
        <taxon>Glomeromycotina</taxon>
        <taxon>Glomeromycetes</taxon>
        <taxon>Glomerales</taxon>
        <taxon>Glomeraceae</taxon>
        <taxon>Glomus</taxon>
    </lineage>
</organism>
<evidence type="ECO:0000313" key="2">
    <source>
        <dbReference type="EMBL" id="RIA94849.1"/>
    </source>
</evidence>
<dbReference type="AlphaFoldDB" id="A0A397TBX9"/>
<keyword evidence="3" id="KW-1185">Reference proteome</keyword>
<reference evidence="2 3" key="1">
    <citation type="submission" date="2018-06" db="EMBL/GenBank/DDBJ databases">
        <title>Comparative genomics reveals the genomic features of Rhizophagus irregularis, R. cerebriforme, R. diaphanum and Gigaspora rosea, and their symbiotic lifestyle signature.</title>
        <authorList>
            <person name="Morin E."/>
            <person name="San Clemente H."/>
            <person name="Chen E.C.H."/>
            <person name="De La Providencia I."/>
            <person name="Hainaut M."/>
            <person name="Kuo A."/>
            <person name="Kohler A."/>
            <person name="Murat C."/>
            <person name="Tang N."/>
            <person name="Roy S."/>
            <person name="Loubradou J."/>
            <person name="Henrissat B."/>
            <person name="Grigoriev I.V."/>
            <person name="Corradi N."/>
            <person name="Roux C."/>
            <person name="Martin F.M."/>
        </authorList>
    </citation>
    <scope>NUCLEOTIDE SEQUENCE [LARGE SCALE GENOMIC DNA]</scope>
    <source>
        <strain evidence="2 3">DAOM 227022</strain>
    </source>
</reference>
<evidence type="ECO:0000313" key="3">
    <source>
        <dbReference type="Proteomes" id="UP000265703"/>
    </source>
</evidence>